<dbReference type="SUPFAM" id="SSF52540">
    <property type="entry name" value="P-loop containing nucleoside triphosphate hydrolases"/>
    <property type="match status" value="1"/>
</dbReference>
<feature type="compositionally biased region" description="Basic and acidic residues" evidence="1">
    <location>
        <begin position="7"/>
        <end position="31"/>
    </location>
</feature>
<dbReference type="Gene3D" id="3.40.50.300">
    <property type="entry name" value="P-loop containing nucleotide triphosphate hydrolases"/>
    <property type="match status" value="1"/>
</dbReference>
<evidence type="ECO:0000313" key="2">
    <source>
        <dbReference type="EMBL" id="RNL85399.1"/>
    </source>
</evidence>
<dbReference type="RefSeq" id="WP_123216370.1">
    <property type="nucleotide sequence ID" value="NZ_RJTM01000088.1"/>
</dbReference>
<name>A0A3N0ECB9_SINP1</name>
<evidence type="ECO:0008006" key="4">
    <source>
        <dbReference type="Google" id="ProtNLM"/>
    </source>
</evidence>
<gene>
    <name evidence="2" type="ORF">ED312_12560</name>
</gene>
<dbReference type="InterPro" id="IPR027417">
    <property type="entry name" value="P-loop_NTPase"/>
</dbReference>
<proteinExistence type="predicted"/>
<comment type="caution">
    <text evidence="2">The sequence shown here is derived from an EMBL/GenBank/DDBJ whole genome shotgun (WGS) entry which is preliminary data.</text>
</comment>
<organism evidence="2 3">
    <name type="scientific">Sinomicrobium pectinilyticum</name>
    <dbReference type="NCBI Taxonomy" id="1084421"/>
    <lineage>
        <taxon>Bacteria</taxon>
        <taxon>Pseudomonadati</taxon>
        <taxon>Bacteroidota</taxon>
        <taxon>Flavobacteriia</taxon>
        <taxon>Flavobacteriales</taxon>
        <taxon>Flavobacteriaceae</taxon>
        <taxon>Sinomicrobium</taxon>
    </lineage>
</organism>
<reference evidence="2 3" key="1">
    <citation type="submission" date="2018-10" db="EMBL/GenBank/DDBJ databases">
        <title>Sinomicrobium pectinilyticum sp. nov., a pectinase-producing bacterium isolated from alkaline and saline soil, and emended description of the genus Sinomicrobium.</title>
        <authorList>
            <person name="Cheng B."/>
            <person name="Li C."/>
            <person name="Lai Q."/>
            <person name="Du M."/>
            <person name="Shao Z."/>
            <person name="Xu P."/>
            <person name="Yang C."/>
        </authorList>
    </citation>
    <scope>NUCLEOTIDE SEQUENCE [LARGE SCALE GENOMIC DNA]</scope>
    <source>
        <strain evidence="2 3">5DNS001</strain>
    </source>
</reference>
<dbReference type="OrthoDB" id="835620at2"/>
<accession>A0A3N0ECB9</accession>
<dbReference type="AlphaFoldDB" id="A0A3N0ECB9"/>
<dbReference type="Proteomes" id="UP000267469">
    <property type="component" value="Unassembled WGS sequence"/>
</dbReference>
<dbReference type="EMBL" id="RJTM01000088">
    <property type="protein sequence ID" value="RNL85399.1"/>
    <property type="molecule type" value="Genomic_DNA"/>
</dbReference>
<sequence length="253" mass="29666">MKGKTKNRAERETTPKKDREGKNDMADEKKKVFPNGVSPYIPQKSPRSIMTTAQFKSLLWKEGQLYFGKMNRPFIVDQHNREFLNLLSQYWANDIAFEKESNGELRKGLLIYGPCGTGKSSVFDIIQGISRKYHLMRFWFSSISVHDVVSQYNKKGEYVIEKFAKGKVHFDDLGTERLANAWGVKEKLLGRILELRYNEFKYKGTKTFVTTNLTIDELKAFYGNQMEERRNRIADRLYEMFNFMYLGGPSRRF</sequence>
<protein>
    <recommendedName>
        <fullName evidence="4">ATP-binding protein</fullName>
    </recommendedName>
</protein>
<feature type="region of interest" description="Disordered" evidence="1">
    <location>
        <begin position="1"/>
        <end position="37"/>
    </location>
</feature>
<evidence type="ECO:0000256" key="1">
    <source>
        <dbReference type="SAM" id="MobiDB-lite"/>
    </source>
</evidence>
<keyword evidence="3" id="KW-1185">Reference proteome</keyword>
<evidence type="ECO:0000313" key="3">
    <source>
        <dbReference type="Proteomes" id="UP000267469"/>
    </source>
</evidence>